<proteinExistence type="inferred from homology"/>
<dbReference type="SUPFAM" id="SSF55486">
    <property type="entry name" value="Metalloproteases ('zincins'), catalytic domain"/>
    <property type="match status" value="1"/>
</dbReference>
<dbReference type="PANTHER" id="PTHR11804">
    <property type="entry name" value="PROTEASE M3 THIMET OLIGOPEPTIDASE-RELATED"/>
    <property type="match status" value="1"/>
</dbReference>
<dbReference type="InterPro" id="IPR024077">
    <property type="entry name" value="Neurolysin/TOP_dom2"/>
</dbReference>
<dbReference type="Proteomes" id="UP000326950">
    <property type="component" value="Unassembled WGS sequence"/>
</dbReference>
<dbReference type="InterPro" id="IPR024079">
    <property type="entry name" value="MetalloPept_cat_dom_sf"/>
</dbReference>
<evidence type="ECO:0000256" key="1">
    <source>
        <dbReference type="ARBA" id="ARBA00006040"/>
    </source>
</evidence>
<gene>
    <name evidence="9" type="ORF">BDV40DRAFT_283887</name>
</gene>
<dbReference type="OrthoDB" id="534666at2759"/>
<dbReference type="Gene3D" id="1.20.1050.40">
    <property type="entry name" value="Endopeptidase. Chain P, domain 1"/>
    <property type="match status" value="1"/>
</dbReference>
<dbReference type="GO" id="GO:0005758">
    <property type="term" value="C:mitochondrial intermembrane space"/>
    <property type="evidence" value="ECO:0007669"/>
    <property type="project" value="TreeGrafter"/>
</dbReference>
<dbReference type="InterPro" id="IPR024080">
    <property type="entry name" value="Neurolysin/TOP_N"/>
</dbReference>
<dbReference type="EMBL" id="ML738585">
    <property type="protein sequence ID" value="KAE8168420.1"/>
    <property type="molecule type" value="Genomic_DNA"/>
</dbReference>
<dbReference type="GO" id="GO:0006518">
    <property type="term" value="P:peptide metabolic process"/>
    <property type="evidence" value="ECO:0007669"/>
    <property type="project" value="TreeGrafter"/>
</dbReference>
<keyword evidence="10" id="KW-1185">Reference proteome</keyword>
<feature type="domain" description="Peptidase M3A/M3B catalytic" evidence="8">
    <location>
        <begin position="206"/>
        <end position="652"/>
    </location>
</feature>
<keyword evidence="6 7" id="KW-0482">Metalloprotease</keyword>
<evidence type="ECO:0000256" key="7">
    <source>
        <dbReference type="RuleBase" id="RU003435"/>
    </source>
</evidence>
<dbReference type="FunFam" id="3.40.390.10:FF:000074">
    <property type="entry name" value="Metalloprotease"/>
    <property type="match status" value="1"/>
</dbReference>
<dbReference type="PANTHER" id="PTHR11804:SF84">
    <property type="entry name" value="SACCHAROLYSIN"/>
    <property type="match status" value="1"/>
</dbReference>
<dbReference type="CDD" id="cd06455">
    <property type="entry name" value="M3A_TOP"/>
    <property type="match status" value="1"/>
</dbReference>
<keyword evidence="3 7" id="KW-0479">Metal-binding</keyword>
<accession>A0A5N6VCM5</accession>
<evidence type="ECO:0000256" key="4">
    <source>
        <dbReference type="ARBA" id="ARBA00022801"/>
    </source>
</evidence>
<keyword evidence="4 7" id="KW-0378">Hydrolase</keyword>
<evidence type="ECO:0000259" key="8">
    <source>
        <dbReference type="Pfam" id="PF01432"/>
    </source>
</evidence>
<keyword evidence="5 7" id="KW-0862">Zinc</keyword>
<evidence type="ECO:0000313" key="10">
    <source>
        <dbReference type="Proteomes" id="UP000326950"/>
    </source>
</evidence>
<keyword evidence="2 7" id="KW-0645">Protease</keyword>
<reference evidence="9 10" key="1">
    <citation type="submission" date="2019-04" db="EMBL/GenBank/DDBJ databases">
        <title>Friends and foes A comparative genomics study of 23 Aspergillus species from section Flavi.</title>
        <authorList>
            <consortium name="DOE Joint Genome Institute"/>
            <person name="Kjaerbolling I."/>
            <person name="Vesth T."/>
            <person name="Frisvad J.C."/>
            <person name="Nybo J.L."/>
            <person name="Theobald S."/>
            <person name="Kildgaard S."/>
            <person name="Isbrandt T."/>
            <person name="Kuo A."/>
            <person name="Sato A."/>
            <person name="Lyhne E.K."/>
            <person name="Kogle M.E."/>
            <person name="Wiebenga A."/>
            <person name="Kun R.S."/>
            <person name="Lubbers R.J."/>
            <person name="Makela M.R."/>
            <person name="Barry K."/>
            <person name="Chovatia M."/>
            <person name="Clum A."/>
            <person name="Daum C."/>
            <person name="Haridas S."/>
            <person name="He G."/>
            <person name="LaButti K."/>
            <person name="Lipzen A."/>
            <person name="Mondo S."/>
            <person name="Riley R."/>
            <person name="Salamov A."/>
            <person name="Simmons B.A."/>
            <person name="Magnuson J.K."/>
            <person name="Henrissat B."/>
            <person name="Mortensen U.H."/>
            <person name="Larsen T.O."/>
            <person name="Devries R.P."/>
            <person name="Grigoriev I.V."/>
            <person name="Machida M."/>
            <person name="Baker S.E."/>
            <person name="Andersen M.R."/>
        </authorList>
    </citation>
    <scope>NUCLEOTIDE SEQUENCE [LARGE SCALE GENOMIC DNA]</scope>
    <source>
        <strain evidence="9 10">CBS 117626</strain>
    </source>
</reference>
<dbReference type="Gene3D" id="3.40.390.10">
    <property type="entry name" value="Collagenase (Catalytic Domain)"/>
    <property type="match status" value="1"/>
</dbReference>
<comment type="similarity">
    <text evidence="1 7">Belongs to the peptidase M3 family.</text>
</comment>
<dbReference type="GO" id="GO:0004222">
    <property type="term" value="F:metalloendopeptidase activity"/>
    <property type="evidence" value="ECO:0007669"/>
    <property type="project" value="InterPro"/>
</dbReference>
<dbReference type="AlphaFoldDB" id="A0A5N6VCM5"/>
<evidence type="ECO:0000256" key="5">
    <source>
        <dbReference type="ARBA" id="ARBA00022833"/>
    </source>
</evidence>
<dbReference type="Gene3D" id="1.10.1370.10">
    <property type="entry name" value="Neurolysin, domain 3"/>
    <property type="match status" value="1"/>
</dbReference>
<evidence type="ECO:0000313" key="9">
    <source>
        <dbReference type="EMBL" id="KAE8168420.1"/>
    </source>
</evidence>
<evidence type="ECO:0000256" key="6">
    <source>
        <dbReference type="ARBA" id="ARBA00023049"/>
    </source>
</evidence>
<sequence>MSEPATLGYPIPRFGISPEATARLISSCIDSKSINFETIIVPLAHIDNNIKARIQYVALFQAISPSPDVRKASSRAIYLVDRAYSNIFQNEKLFTLLSQVRENNSMTHTRREEDARLLSKFYSNFIENGMHLTGPSRDRFTWISHRLIELRVKFMETLGLDPDCLWKSEQQLGGVPLNKLSPGAGEHGRDGLYRIPRTRPITNFILAECKVPDTRREVYLRSSSRYQTNVEAFREIIVLRDEAARLLGFPSFAAQKLTQQMLGSPRCVNDFLEHLQNALKPLAEKEIAKLRQLADNDGPIYLWDFDFYHTRILQEQNHVDHEYISQWFPARITVQHMLGLYGELFGLRFEKVEVSNSPHTWHPDVDLFSVWEEQDSAMIGYLYTDIFPRAGKYNHAANFNIHPSFIDTDGKQAPAVTALVCNVSQSEPELLRHAEVVSIFHELGHGIHDLVGKSKYAMFHGHRTVTDFTEAPSQLLEYWCWTPECLQRLSCHYSYVSPELYSHWLGGREERNATQPPMEIPVALAQNHGATKQLNQGILTLRQVAFSKFDMQIHDPESHHNIERMHIPEVYNSLLETTTGLSGPGNGYDWGHGHATTSHFVWGQEASYYSYLTRTLAADIWTSCFKNFPMCRQAAMKYRQQILNHGGSKNEHKAAYLQDLGCKVLTTSV</sequence>
<dbReference type="InterPro" id="IPR045090">
    <property type="entry name" value="Pept_M3A_M3B"/>
</dbReference>
<organism evidence="9 10">
    <name type="scientific">Aspergillus tamarii</name>
    <dbReference type="NCBI Taxonomy" id="41984"/>
    <lineage>
        <taxon>Eukaryota</taxon>
        <taxon>Fungi</taxon>
        <taxon>Dikarya</taxon>
        <taxon>Ascomycota</taxon>
        <taxon>Pezizomycotina</taxon>
        <taxon>Eurotiomycetes</taxon>
        <taxon>Eurotiomycetidae</taxon>
        <taxon>Eurotiales</taxon>
        <taxon>Aspergillaceae</taxon>
        <taxon>Aspergillus</taxon>
        <taxon>Aspergillus subgen. Circumdati</taxon>
    </lineage>
</organism>
<evidence type="ECO:0000256" key="3">
    <source>
        <dbReference type="ARBA" id="ARBA00022723"/>
    </source>
</evidence>
<dbReference type="InterPro" id="IPR001567">
    <property type="entry name" value="Pept_M3A_M3B_dom"/>
</dbReference>
<dbReference type="Pfam" id="PF01432">
    <property type="entry name" value="Peptidase_M3"/>
    <property type="match status" value="1"/>
</dbReference>
<comment type="cofactor">
    <cofactor evidence="7">
        <name>Zn(2+)</name>
        <dbReference type="ChEBI" id="CHEBI:29105"/>
    </cofactor>
    <text evidence="7">Binds 1 zinc ion.</text>
</comment>
<dbReference type="GO" id="GO:0046872">
    <property type="term" value="F:metal ion binding"/>
    <property type="evidence" value="ECO:0007669"/>
    <property type="project" value="UniProtKB-UniRule"/>
</dbReference>
<evidence type="ECO:0000256" key="2">
    <source>
        <dbReference type="ARBA" id="ARBA00022670"/>
    </source>
</evidence>
<dbReference type="GO" id="GO:0006508">
    <property type="term" value="P:proteolysis"/>
    <property type="evidence" value="ECO:0007669"/>
    <property type="project" value="UniProtKB-KW"/>
</dbReference>
<name>A0A5N6VCM5_ASPTM</name>
<protein>
    <submittedName>
        <fullName evidence="9">Thimet oligopeptidase</fullName>
    </submittedName>
</protein>